<dbReference type="Proteomes" id="UP000069030">
    <property type="component" value="Chromosome"/>
</dbReference>
<protein>
    <submittedName>
        <fullName evidence="1">Uncharacterized protein</fullName>
    </submittedName>
</protein>
<gene>
    <name evidence="1" type="ORF">AS202_02660</name>
</gene>
<dbReference type="AlphaFoldDB" id="A0A0U3GJT4"/>
<evidence type="ECO:0000313" key="1">
    <source>
        <dbReference type="EMBL" id="ALU25126.1"/>
    </source>
</evidence>
<evidence type="ECO:0000313" key="2">
    <source>
        <dbReference type="Proteomes" id="UP000069030"/>
    </source>
</evidence>
<organism evidence="1 2">
    <name type="scientific">Myroides odoratimimus</name>
    <dbReference type="NCBI Taxonomy" id="76832"/>
    <lineage>
        <taxon>Bacteria</taxon>
        <taxon>Pseudomonadati</taxon>
        <taxon>Bacteroidota</taxon>
        <taxon>Flavobacteriia</taxon>
        <taxon>Flavobacteriales</taxon>
        <taxon>Flavobacteriaceae</taxon>
        <taxon>Myroides</taxon>
    </lineage>
</organism>
<dbReference type="KEGG" id="mod:AS202_02660"/>
<name>A0A0U3GJT4_9FLAO</name>
<reference evidence="1 2" key="1">
    <citation type="journal article" date="2016" name="J. Zhejiang Univ. Sci. B">
        <title>Antibiotic resistance mechanisms of Myroides sp.</title>
        <authorList>
            <person name="Hu S."/>
            <person name="Yuan S."/>
            <person name="Qu H."/>
            <person name="Jiang T."/>
            <person name="Zhou Y."/>
            <person name="Wang M."/>
            <person name="Ming D."/>
        </authorList>
    </citation>
    <scope>NUCLEOTIDE SEQUENCE [LARGE SCALE GENOMIC DNA]</scope>
    <source>
        <strain evidence="1 2">PR63039</strain>
    </source>
</reference>
<accession>A0A0U3GJT4</accession>
<dbReference type="EMBL" id="CP013690">
    <property type="protein sequence ID" value="ALU25126.1"/>
    <property type="molecule type" value="Genomic_DNA"/>
</dbReference>
<dbReference type="RefSeq" id="WP_006259547.1">
    <property type="nucleotide sequence ID" value="NZ_BCMQ01000017.1"/>
</dbReference>
<sequence>MKRTLLIAPLLLLLMNCGSFNSTTKRKGKTFKTTVLDHAVEKSYLLITETYADGKSNTINKDKENTETEIRNFLFTYDEYGQLVNTYSSNIVNEKATNPSSLGVVLNAKKQLTTISLDEDTDKLKAVYKDNILHQITHYEPEFKELVVSTFSYDKHQLPVHARLGNESKPNEVINLDFTYDLNQNVRTYKNPLELFSFSYDDKQYILAGQPYYYNPFYYMSIDWLTFTTYAPKNNIVGFEDDEHITTIDYTYNTDNLPITARVRKTSKTNALDSRVTCEYEFYYKELEVIRLKNKKR</sequence>
<proteinExistence type="predicted"/>